<evidence type="ECO:0000259" key="3">
    <source>
        <dbReference type="Pfam" id="PF01648"/>
    </source>
</evidence>
<feature type="domain" description="4'-phosphopantetheinyl transferase N-terminal" evidence="4">
    <location>
        <begin position="7"/>
        <end position="99"/>
    </location>
</feature>
<dbReference type="InterPro" id="IPR055066">
    <property type="entry name" value="AASDHPPT_N"/>
</dbReference>
<keyword evidence="6" id="KW-1185">Reference proteome</keyword>
<evidence type="ECO:0000256" key="2">
    <source>
        <dbReference type="ARBA" id="ARBA00022679"/>
    </source>
</evidence>
<dbReference type="GO" id="GO:0000287">
    <property type="term" value="F:magnesium ion binding"/>
    <property type="evidence" value="ECO:0007669"/>
    <property type="project" value="InterPro"/>
</dbReference>
<dbReference type="RefSeq" id="WP_184816565.1">
    <property type="nucleotide sequence ID" value="NZ_JACHJQ010000014.1"/>
</dbReference>
<gene>
    <name evidence="5" type="ORF">FHR82_008862</name>
</gene>
<dbReference type="Gene3D" id="3.90.470.20">
    <property type="entry name" value="4'-phosphopantetheinyl transferase domain"/>
    <property type="match status" value="2"/>
</dbReference>
<dbReference type="Proteomes" id="UP000520767">
    <property type="component" value="Unassembled WGS sequence"/>
</dbReference>
<feature type="domain" description="4'-phosphopantetheinyl transferase" evidence="3">
    <location>
        <begin position="104"/>
        <end position="182"/>
    </location>
</feature>
<dbReference type="EC" id="2.7.8.-" evidence="5"/>
<sequence>MRCDVWWAHPAAETAALLDLLDDIERTRYGNYRRDADKRRFLTGRALIRGVAAAELGKQPRDITIDSSCFDCGKPHGKPKVEGIEVSISHSGDWVALAVTDNAPVGVDVEEVRDAEIDGLAGIAFSPAELATFESVPRADRTGAFFTYWSRKEAVVKATGKGMTVPMSKLTLTAHDQPPRVVASDAAEVDVATVHMADLTPGDGYRASVAVFGGEAPAVTERDAADLIARLAVQV</sequence>
<dbReference type="PANTHER" id="PTHR12215">
    <property type="entry name" value="PHOSPHOPANTETHEINE TRANSFERASE"/>
    <property type="match status" value="1"/>
</dbReference>
<dbReference type="SUPFAM" id="SSF56214">
    <property type="entry name" value="4'-phosphopantetheinyl transferase"/>
    <property type="match status" value="2"/>
</dbReference>
<protein>
    <submittedName>
        <fullName evidence="5">4'-phosphopantetheinyl transferase</fullName>
        <ecNumber evidence="5">2.7.8.-</ecNumber>
    </submittedName>
</protein>
<comment type="similarity">
    <text evidence="1">Belongs to the P-Pant transferase superfamily. Gsp/Sfp/HetI/AcpT family.</text>
</comment>
<dbReference type="GO" id="GO:0008897">
    <property type="term" value="F:holo-[acyl-carrier-protein] synthase activity"/>
    <property type="evidence" value="ECO:0007669"/>
    <property type="project" value="InterPro"/>
</dbReference>
<dbReference type="InterPro" id="IPR008278">
    <property type="entry name" value="4-PPantetheinyl_Trfase_dom"/>
</dbReference>
<dbReference type="Pfam" id="PF01648">
    <property type="entry name" value="ACPS"/>
    <property type="match status" value="1"/>
</dbReference>
<dbReference type="PANTHER" id="PTHR12215:SF10">
    <property type="entry name" value="L-AMINOADIPATE-SEMIALDEHYDE DEHYDROGENASE-PHOSPHOPANTETHEINYL TRANSFERASE"/>
    <property type="match status" value="1"/>
</dbReference>
<comment type="caution">
    <text evidence="5">The sequence shown here is derived from an EMBL/GenBank/DDBJ whole genome shotgun (WGS) entry which is preliminary data.</text>
</comment>
<dbReference type="InterPro" id="IPR050559">
    <property type="entry name" value="P-Pant_transferase_sf"/>
</dbReference>
<name>A0A7W7QFA9_9PSEU</name>
<dbReference type="EMBL" id="JACHJQ010000014">
    <property type="protein sequence ID" value="MBB4912590.1"/>
    <property type="molecule type" value="Genomic_DNA"/>
</dbReference>
<dbReference type="Pfam" id="PF22624">
    <property type="entry name" value="AASDHPPT_N"/>
    <property type="match status" value="1"/>
</dbReference>
<organism evidence="5 6">
    <name type="scientific">Actinophytocola algeriensis</name>
    <dbReference type="NCBI Taxonomy" id="1768010"/>
    <lineage>
        <taxon>Bacteria</taxon>
        <taxon>Bacillati</taxon>
        <taxon>Actinomycetota</taxon>
        <taxon>Actinomycetes</taxon>
        <taxon>Pseudonocardiales</taxon>
        <taxon>Pseudonocardiaceae</taxon>
    </lineage>
</organism>
<dbReference type="InterPro" id="IPR037143">
    <property type="entry name" value="4-PPantetheinyl_Trfase_dom_sf"/>
</dbReference>
<reference evidence="5 6" key="1">
    <citation type="submission" date="2020-08" db="EMBL/GenBank/DDBJ databases">
        <title>Genomic Encyclopedia of Type Strains, Phase III (KMG-III): the genomes of soil and plant-associated and newly described type strains.</title>
        <authorList>
            <person name="Whitman W."/>
        </authorList>
    </citation>
    <scope>NUCLEOTIDE SEQUENCE [LARGE SCALE GENOMIC DNA]</scope>
    <source>
        <strain evidence="5 6">CECT 8960</strain>
    </source>
</reference>
<dbReference type="AlphaFoldDB" id="A0A7W7QFA9"/>
<evidence type="ECO:0000256" key="1">
    <source>
        <dbReference type="ARBA" id="ARBA00010990"/>
    </source>
</evidence>
<proteinExistence type="inferred from homology"/>
<accession>A0A7W7QFA9</accession>
<keyword evidence="2 5" id="KW-0808">Transferase</keyword>
<dbReference type="GO" id="GO:0019878">
    <property type="term" value="P:lysine biosynthetic process via aminoadipic acid"/>
    <property type="evidence" value="ECO:0007669"/>
    <property type="project" value="TreeGrafter"/>
</dbReference>
<evidence type="ECO:0000259" key="4">
    <source>
        <dbReference type="Pfam" id="PF22624"/>
    </source>
</evidence>
<evidence type="ECO:0000313" key="5">
    <source>
        <dbReference type="EMBL" id="MBB4912590.1"/>
    </source>
</evidence>
<dbReference type="GO" id="GO:0005829">
    <property type="term" value="C:cytosol"/>
    <property type="evidence" value="ECO:0007669"/>
    <property type="project" value="TreeGrafter"/>
</dbReference>
<evidence type="ECO:0000313" key="6">
    <source>
        <dbReference type="Proteomes" id="UP000520767"/>
    </source>
</evidence>